<organism evidence="1 2">
    <name type="scientific">Celeribacter persicus</name>
    <dbReference type="NCBI Taxonomy" id="1651082"/>
    <lineage>
        <taxon>Bacteria</taxon>
        <taxon>Pseudomonadati</taxon>
        <taxon>Pseudomonadota</taxon>
        <taxon>Alphaproteobacteria</taxon>
        <taxon>Rhodobacterales</taxon>
        <taxon>Roseobacteraceae</taxon>
        <taxon>Celeribacter</taxon>
    </lineage>
</organism>
<dbReference type="Proteomes" id="UP000244077">
    <property type="component" value="Unassembled WGS sequence"/>
</dbReference>
<sequence length="100" mass="9925">MVLAASVALLAGLVGGILATLTVRGPAEPADQPVALVDMAGVSDALGSLATGGHEAAGDGEIVIIASFETGDGDFCGEFEFGTMGDDIVVSVVCRTEDGW</sequence>
<dbReference type="AlphaFoldDB" id="A0A2T5HSS4"/>
<protein>
    <submittedName>
        <fullName evidence="1">Uncharacterized protein</fullName>
    </submittedName>
</protein>
<evidence type="ECO:0000313" key="2">
    <source>
        <dbReference type="Proteomes" id="UP000244077"/>
    </source>
</evidence>
<reference evidence="1 2" key="1">
    <citation type="submission" date="2018-04" db="EMBL/GenBank/DDBJ databases">
        <title>Genomic Encyclopedia of Archaeal and Bacterial Type Strains, Phase II (KMG-II): from individual species to whole genera.</title>
        <authorList>
            <person name="Goeker M."/>
        </authorList>
    </citation>
    <scope>NUCLEOTIDE SEQUENCE [LARGE SCALE GENOMIC DNA]</scope>
    <source>
        <strain evidence="1 2">DSM 100434</strain>
    </source>
</reference>
<keyword evidence="2" id="KW-1185">Reference proteome</keyword>
<accession>A0A2T5HSS4</accession>
<gene>
    <name evidence="1" type="ORF">C8N42_104241</name>
</gene>
<name>A0A2T5HSS4_9RHOB</name>
<dbReference type="EMBL" id="QAOH01000004">
    <property type="protein sequence ID" value="PTQ74596.1"/>
    <property type="molecule type" value="Genomic_DNA"/>
</dbReference>
<evidence type="ECO:0000313" key="1">
    <source>
        <dbReference type="EMBL" id="PTQ74596.1"/>
    </source>
</evidence>
<comment type="caution">
    <text evidence="1">The sequence shown here is derived from an EMBL/GenBank/DDBJ whole genome shotgun (WGS) entry which is preliminary data.</text>
</comment>
<proteinExistence type="predicted"/>